<reference evidence="1" key="1">
    <citation type="journal article" date="2020" name="Stud. Mycol.">
        <title>101 Dothideomycetes genomes: a test case for predicting lifestyles and emergence of pathogens.</title>
        <authorList>
            <person name="Haridas S."/>
            <person name="Albert R."/>
            <person name="Binder M."/>
            <person name="Bloem J."/>
            <person name="Labutti K."/>
            <person name="Salamov A."/>
            <person name="Andreopoulos B."/>
            <person name="Baker S."/>
            <person name="Barry K."/>
            <person name="Bills G."/>
            <person name="Bluhm B."/>
            <person name="Cannon C."/>
            <person name="Castanera R."/>
            <person name="Culley D."/>
            <person name="Daum C."/>
            <person name="Ezra D."/>
            <person name="Gonzalez J."/>
            <person name="Henrissat B."/>
            <person name="Kuo A."/>
            <person name="Liang C."/>
            <person name="Lipzen A."/>
            <person name="Lutzoni F."/>
            <person name="Magnuson J."/>
            <person name="Mondo S."/>
            <person name="Nolan M."/>
            <person name="Ohm R."/>
            <person name="Pangilinan J."/>
            <person name="Park H.-J."/>
            <person name="Ramirez L."/>
            <person name="Alfaro M."/>
            <person name="Sun H."/>
            <person name="Tritt A."/>
            <person name="Yoshinaga Y."/>
            <person name="Zwiers L.-H."/>
            <person name="Turgeon B."/>
            <person name="Goodwin S."/>
            <person name="Spatafora J."/>
            <person name="Crous P."/>
            <person name="Grigoriev I."/>
        </authorList>
    </citation>
    <scope>NUCLEOTIDE SEQUENCE</scope>
    <source>
        <strain evidence="1">CBS 109.77</strain>
    </source>
</reference>
<sequence length="195" mass="22289">MRSSWAWRAKNFLLCHDGCCLEFHYSIEQEELVDNSTPHQYAPVPTVNAQQRRWSRAAAAKMMRLERRRRVRGWGHKEGWLKAAERGFLIFKKENAGRGRKSRRRHPFFVLGRSGDYQVTMAGNPPKRRPRSLTPAQNMLAASSFLPTNSLQKRSQLQLSLESSKSYYPIRQLQKSVDYVGLSPNSTAAAAANAL</sequence>
<keyword evidence="2" id="KW-1185">Reference proteome</keyword>
<dbReference type="AlphaFoldDB" id="A0A6A6X0H4"/>
<proteinExistence type="predicted"/>
<dbReference type="Proteomes" id="UP000799757">
    <property type="component" value="Unassembled WGS sequence"/>
</dbReference>
<dbReference type="EMBL" id="MU002140">
    <property type="protein sequence ID" value="KAF2789407.1"/>
    <property type="molecule type" value="Genomic_DNA"/>
</dbReference>
<evidence type="ECO:0000313" key="2">
    <source>
        <dbReference type="Proteomes" id="UP000799757"/>
    </source>
</evidence>
<name>A0A6A6X0H4_9PLEO</name>
<evidence type="ECO:0000313" key="1">
    <source>
        <dbReference type="EMBL" id="KAF2789407.1"/>
    </source>
</evidence>
<gene>
    <name evidence="1" type="ORF">K505DRAFT_95158</name>
</gene>
<accession>A0A6A6X0H4</accession>
<protein>
    <submittedName>
        <fullName evidence="1">Uncharacterized protein</fullName>
    </submittedName>
</protein>
<organism evidence="1 2">
    <name type="scientific">Melanomma pulvis-pyrius CBS 109.77</name>
    <dbReference type="NCBI Taxonomy" id="1314802"/>
    <lineage>
        <taxon>Eukaryota</taxon>
        <taxon>Fungi</taxon>
        <taxon>Dikarya</taxon>
        <taxon>Ascomycota</taxon>
        <taxon>Pezizomycotina</taxon>
        <taxon>Dothideomycetes</taxon>
        <taxon>Pleosporomycetidae</taxon>
        <taxon>Pleosporales</taxon>
        <taxon>Melanommataceae</taxon>
        <taxon>Melanomma</taxon>
    </lineage>
</organism>